<dbReference type="InterPro" id="IPR000835">
    <property type="entry name" value="HTH_MarR-typ"/>
</dbReference>
<feature type="domain" description="HTH marR-type" evidence="1">
    <location>
        <begin position="16"/>
        <end position="115"/>
    </location>
</feature>
<dbReference type="SUPFAM" id="SSF46785">
    <property type="entry name" value="Winged helix' DNA-binding domain"/>
    <property type="match status" value="1"/>
</dbReference>
<keyword evidence="3" id="KW-1185">Reference proteome</keyword>
<name>A0A1M5PWS2_9ACTN</name>
<accession>A0A1M5PWS2</accession>
<dbReference type="InterPro" id="IPR036388">
    <property type="entry name" value="WH-like_DNA-bd_sf"/>
</dbReference>
<sequence>MALVVAGRAVEDLLGSRLAPLGLSLRLFGVLGHLARDEGLSYTDLARRARVTPQSVHATVGRLVELGAVEPAGPGRGRRAGLRVTGEGRRLLAAGHDAVAALDADLGAALGSHGAPLDRSALLAVLALAGRVPGA</sequence>
<dbReference type="GO" id="GO:0003700">
    <property type="term" value="F:DNA-binding transcription factor activity"/>
    <property type="evidence" value="ECO:0007669"/>
    <property type="project" value="InterPro"/>
</dbReference>
<dbReference type="GO" id="GO:0003677">
    <property type="term" value="F:DNA binding"/>
    <property type="evidence" value="ECO:0007669"/>
    <property type="project" value="UniProtKB-KW"/>
</dbReference>
<evidence type="ECO:0000259" key="1">
    <source>
        <dbReference type="SMART" id="SM00347"/>
    </source>
</evidence>
<evidence type="ECO:0000313" key="3">
    <source>
        <dbReference type="Proteomes" id="UP000184471"/>
    </source>
</evidence>
<dbReference type="InterPro" id="IPR036390">
    <property type="entry name" value="WH_DNA-bd_sf"/>
</dbReference>
<dbReference type="Pfam" id="PF12802">
    <property type="entry name" value="MarR_2"/>
    <property type="match status" value="1"/>
</dbReference>
<protein>
    <submittedName>
        <fullName evidence="2">DNA-binding transcriptional regulator, MarR family</fullName>
    </submittedName>
</protein>
<dbReference type="AlphaFoldDB" id="A0A1M5PWS2"/>
<dbReference type="Proteomes" id="UP000184471">
    <property type="component" value="Unassembled WGS sequence"/>
</dbReference>
<organism evidence="2 3">
    <name type="scientific">Geodermatophilus nigrescens</name>
    <dbReference type="NCBI Taxonomy" id="1070870"/>
    <lineage>
        <taxon>Bacteria</taxon>
        <taxon>Bacillati</taxon>
        <taxon>Actinomycetota</taxon>
        <taxon>Actinomycetes</taxon>
        <taxon>Geodermatophilales</taxon>
        <taxon>Geodermatophilaceae</taxon>
        <taxon>Geodermatophilus</taxon>
    </lineage>
</organism>
<reference evidence="2 3" key="1">
    <citation type="submission" date="2016-11" db="EMBL/GenBank/DDBJ databases">
        <authorList>
            <person name="Jaros S."/>
            <person name="Januszkiewicz K."/>
            <person name="Wedrychowicz H."/>
        </authorList>
    </citation>
    <scope>NUCLEOTIDE SEQUENCE [LARGE SCALE GENOMIC DNA]</scope>
    <source>
        <strain evidence="2 3">DSM 45408</strain>
    </source>
</reference>
<evidence type="ECO:0000313" key="2">
    <source>
        <dbReference type="EMBL" id="SHH06278.1"/>
    </source>
</evidence>
<dbReference type="EMBL" id="FQVX01000004">
    <property type="protein sequence ID" value="SHH06278.1"/>
    <property type="molecule type" value="Genomic_DNA"/>
</dbReference>
<proteinExistence type="predicted"/>
<gene>
    <name evidence="2" type="ORF">SAMN05444351_3895</name>
</gene>
<dbReference type="Gene3D" id="1.10.10.10">
    <property type="entry name" value="Winged helix-like DNA-binding domain superfamily/Winged helix DNA-binding domain"/>
    <property type="match status" value="1"/>
</dbReference>
<keyword evidence="2" id="KW-0238">DNA-binding</keyword>
<dbReference type="SMART" id="SM00347">
    <property type="entry name" value="HTH_MARR"/>
    <property type="match status" value="1"/>
</dbReference>
<dbReference type="STRING" id="1070870.SAMN05444351_3895"/>